<dbReference type="EMBL" id="PDXQ01000001">
    <property type="protein sequence ID" value="TRZ32913.1"/>
    <property type="molecule type" value="Genomic_DNA"/>
</dbReference>
<dbReference type="GO" id="GO:0006310">
    <property type="term" value="P:DNA recombination"/>
    <property type="evidence" value="ECO:0007669"/>
    <property type="project" value="UniProtKB-KW"/>
</dbReference>
<dbReference type="PROSITE" id="PS51900">
    <property type="entry name" value="CB"/>
    <property type="match status" value="1"/>
</dbReference>
<dbReference type="GeneID" id="69569084"/>
<evidence type="ECO:0000256" key="4">
    <source>
        <dbReference type="ARBA" id="ARBA00023172"/>
    </source>
</evidence>
<dbReference type="RefSeq" id="WP_049222143.1">
    <property type="nucleotide sequence ID" value="NZ_CABGUH010000008.1"/>
</dbReference>
<organism evidence="5 6">
    <name type="scientific">Enterococcus avium</name>
    <name type="common">Streptococcus avium</name>
    <dbReference type="NCBI Taxonomy" id="33945"/>
    <lineage>
        <taxon>Bacteria</taxon>
        <taxon>Bacillati</taxon>
        <taxon>Bacillota</taxon>
        <taxon>Bacilli</taxon>
        <taxon>Lactobacillales</taxon>
        <taxon>Enterococcaceae</taxon>
        <taxon>Enterococcus</taxon>
    </lineage>
</organism>
<evidence type="ECO:0000256" key="1">
    <source>
        <dbReference type="ARBA" id="ARBA00008857"/>
    </source>
</evidence>
<keyword evidence="3" id="KW-0238">DNA-binding</keyword>
<evidence type="ECO:0000256" key="2">
    <source>
        <dbReference type="ARBA" id="ARBA00022908"/>
    </source>
</evidence>
<dbReference type="SUPFAM" id="SSF56349">
    <property type="entry name" value="DNA breaking-rejoining enzymes"/>
    <property type="match status" value="1"/>
</dbReference>
<dbReference type="Pfam" id="PF00589">
    <property type="entry name" value="Phage_integrase"/>
    <property type="match status" value="1"/>
</dbReference>
<evidence type="ECO:0000256" key="3">
    <source>
        <dbReference type="ARBA" id="ARBA00023125"/>
    </source>
</evidence>
<keyword evidence="4" id="KW-0233">DNA recombination</keyword>
<comment type="caution">
    <text evidence="5">The sequence shown here is derived from an EMBL/GenBank/DDBJ whole genome shotgun (WGS) entry which is preliminary data.</text>
</comment>
<dbReference type="GO" id="GO:0003677">
    <property type="term" value="F:DNA binding"/>
    <property type="evidence" value="ECO:0007669"/>
    <property type="project" value="UniProtKB-UniRule"/>
</dbReference>
<dbReference type="InterPro" id="IPR010998">
    <property type="entry name" value="Integrase_recombinase_N"/>
</dbReference>
<dbReference type="Gene3D" id="1.10.150.130">
    <property type="match status" value="1"/>
</dbReference>
<dbReference type="GO" id="GO:0015074">
    <property type="term" value="P:DNA integration"/>
    <property type="evidence" value="ECO:0007669"/>
    <property type="project" value="UniProtKB-KW"/>
</dbReference>
<evidence type="ECO:0000313" key="6">
    <source>
        <dbReference type="Proteomes" id="UP000316316"/>
    </source>
</evidence>
<gene>
    <name evidence="5" type="ORF">AUF17_01965</name>
</gene>
<dbReference type="Gene3D" id="1.10.443.10">
    <property type="entry name" value="Intergrase catalytic core"/>
    <property type="match status" value="1"/>
</dbReference>
<reference evidence="5 6" key="1">
    <citation type="submission" date="2017-10" db="EMBL/GenBank/DDBJ databases">
        <title>FDA dAtabase for Regulatory Grade micrObial Sequences (FDA-ARGOS): Supporting development and validation of Infectious Disease Dx tests.</title>
        <authorList>
            <person name="Campos J."/>
            <person name="Goldberg B."/>
            <person name="Tallon L.J."/>
            <person name="Sadzewicz L."/>
            <person name="Sengamalay N."/>
            <person name="Ott S."/>
            <person name="Godinez A."/>
            <person name="Nagaraj S."/>
            <person name="Vyas G."/>
            <person name="Aluvathingal J."/>
            <person name="Nadendla S."/>
            <person name="Geyer C."/>
            <person name="Nandy P."/>
            <person name="Hobson J."/>
            <person name="Sichtig H."/>
        </authorList>
    </citation>
    <scope>NUCLEOTIDE SEQUENCE [LARGE SCALE GENOMIC DNA]</scope>
    <source>
        <strain evidence="5 6">FDAARGOS_185</strain>
    </source>
</reference>
<dbReference type="Pfam" id="PF14659">
    <property type="entry name" value="Phage_int_SAM_3"/>
    <property type="match status" value="1"/>
</dbReference>
<dbReference type="InterPro" id="IPR013762">
    <property type="entry name" value="Integrase-like_cat_sf"/>
</dbReference>
<dbReference type="CDD" id="cd01189">
    <property type="entry name" value="INT_ICEBs1_C_like"/>
    <property type="match status" value="1"/>
</dbReference>
<accession>A0A553S7E0</accession>
<dbReference type="PROSITE" id="PS51898">
    <property type="entry name" value="TYR_RECOMBINASE"/>
    <property type="match status" value="1"/>
</dbReference>
<dbReference type="InterPro" id="IPR044068">
    <property type="entry name" value="CB"/>
</dbReference>
<dbReference type="InterPro" id="IPR050090">
    <property type="entry name" value="Tyrosine_recombinase_XerCD"/>
</dbReference>
<dbReference type="AlphaFoldDB" id="A0A553S7E0"/>
<dbReference type="InterPro" id="IPR002104">
    <property type="entry name" value="Integrase_catalytic"/>
</dbReference>
<name>A0A553S7E0_ENTAV</name>
<sequence length="367" mass="42642">MRKGENIYLRKDGRWEGRYPKGRKIDGRIKYGYVYGKTYTEVRQKMFPLRVHYSTLQQTHGVSNETFEEWAVQWLGEIQREVRPSTFSSYFYKLKKYVFPKIKEIPLNELTGEHGKSLLIELQHKLSKSTIQVIFRIINKCLNHAKKIGKIITNPFSEIQLPKIKRKRTNALTRSEQSQLMSIAKKEKTNRGLPVLLALHSGMRIGEIAALKWEDIDFDSGLIHVSHTYQRIGALHTHDKSRLIFTESKTDSSIRMIPIGKALKKLLLKHRKQSKTSFVFSTNGHPCEPRLLTYHFHQIRKKANLPNIHFHQLRHTFATRCLEAKGDVSSVSALLGHSSTQMTLDTYVHALMEQRIHVISKMEKMIS</sequence>
<comment type="similarity">
    <text evidence="1">Belongs to the 'phage' integrase family.</text>
</comment>
<evidence type="ECO:0000313" key="5">
    <source>
        <dbReference type="EMBL" id="TRZ32913.1"/>
    </source>
</evidence>
<dbReference type="PANTHER" id="PTHR30349:SF64">
    <property type="entry name" value="PROPHAGE INTEGRASE INTD-RELATED"/>
    <property type="match status" value="1"/>
</dbReference>
<dbReference type="Proteomes" id="UP000316316">
    <property type="component" value="Unassembled WGS sequence"/>
</dbReference>
<protein>
    <submittedName>
        <fullName evidence="5">Site-specific integrase</fullName>
    </submittedName>
</protein>
<dbReference type="PANTHER" id="PTHR30349">
    <property type="entry name" value="PHAGE INTEGRASE-RELATED"/>
    <property type="match status" value="1"/>
</dbReference>
<dbReference type="InterPro" id="IPR011010">
    <property type="entry name" value="DNA_brk_join_enz"/>
</dbReference>
<dbReference type="InterPro" id="IPR004107">
    <property type="entry name" value="Integrase_SAM-like_N"/>
</dbReference>
<keyword evidence="2" id="KW-0229">DNA integration</keyword>
<proteinExistence type="inferred from homology"/>